<evidence type="ECO:0000313" key="3">
    <source>
        <dbReference type="Proteomes" id="UP001432128"/>
    </source>
</evidence>
<dbReference type="Pfam" id="PF13508">
    <property type="entry name" value="Acetyltransf_7"/>
    <property type="match status" value="1"/>
</dbReference>
<protein>
    <submittedName>
        <fullName evidence="2">N-acetyltransferase</fullName>
    </submittedName>
</protein>
<proteinExistence type="predicted"/>
<gene>
    <name evidence="2" type="ORF">OG579_06425</name>
</gene>
<keyword evidence="3" id="KW-1185">Reference proteome</keyword>
<dbReference type="CDD" id="cd04301">
    <property type="entry name" value="NAT_SF"/>
    <property type="match status" value="1"/>
</dbReference>
<accession>A0AAU4K8D3</accession>
<dbReference type="GO" id="GO:0016747">
    <property type="term" value="F:acyltransferase activity, transferring groups other than amino-acyl groups"/>
    <property type="evidence" value="ECO:0007669"/>
    <property type="project" value="InterPro"/>
</dbReference>
<dbReference type="RefSeq" id="WP_328859173.1">
    <property type="nucleotide sequence ID" value="NZ_CP108021.1"/>
</dbReference>
<feature type="domain" description="N-acetyltransferase" evidence="1">
    <location>
        <begin position="1"/>
        <end position="157"/>
    </location>
</feature>
<name>A0AAU4K8D3_9NOCA</name>
<dbReference type="SUPFAM" id="SSF55729">
    <property type="entry name" value="Acyl-CoA N-acyltransferases (Nat)"/>
    <property type="match status" value="1"/>
</dbReference>
<sequence>MIRPPDPVEQTSALTVIAAAFASEASPDSEPAEVELTRRLLAGPDVVAGLTLVAVRPDSDIVGVVVGTRARVGDVDAIGLGPLAVRPDAQSAGVGSALVHAVVAATDALGYPVAALLGDPAYYSRFGFSTAADLGVEAPDPRWGEHFQARRLSAWTDAAVGTFRYAAPFTEM</sequence>
<dbReference type="Proteomes" id="UP001432128">
    <property type="component" value="Chromosome"/>
</dbReference>
<organism evidence="2 3">
    <name type="scientific">Williamsia herbipolensis</name>
    <dbReference type="NCBI Taxonomy" id="1603258"/>
    <lineage>
        <taxon>Bacteria</taxon>
        <taxon>Bacillati</taxon>
        <taxon>Actinomycetota</taxon>
        <taxon>Actinomycetes</taxon>
        <taxon>Mycobacteriales</taxon>
        <taxon>Nocardiaceae</taxon>
        <taxon>Williamsia</taxon>
    </lineage>
</organism>
<dbReference type="InterPro" id="IPR016181">
    <property type="entry name" value="Acyl_CoA_acyltransferase"/>
</dbReference>
<dbReference type="EMBL" id="CP108021">
    <property type="protein sequence ID" value="WUM22296.1"/>
    <property type="molecule type" value="Genomic_DNA"/>
</dbReference>
<dbReference type="PROSITE" id="PS51186">
    <property type="entry name" value="GNAT"/>
    <property type="match status" value="1"/>
</dbReference>
<dbReference type="Gene3D" id="3.40.630.30">
    <property type="match status" value="1"/>
</dbReference>
<evidence type="ECO:0000313" key="2">
    <source>
        <dbReference type="EMBL" id="WUM22296.1"/>
    </source>
</evidence>
<evidence type="ECO:0000259" key="1">
    <source>
        <dbReference type="PROSITE" id="PS51186"/>
    </source>
</evidence>
<dbReference type="AlphaFoldDB" id="A0AAU4K8D3"/>
<dbReference type="KEGG" id="whr:OG579_06425"/>
<reference evidence="2 3" key="1">
    <citation type="submission" date="2022-10" db="EMBL/GenBank/DDBJ databases">
        <title>The complete genomes of actinobacterial strains from the NBC collection.</title>
        <authorList>
            <person name="Joergensen T.S."/>
            <person name="Alvarez Arevalo M."/>
            <person name="Sterndorff E.B."/>
            <person name="Faurdal D."/>
            <person name="Vuksanovic O."/>
            <person name="Mourched A.-S."/>
            <person name="Charusanti P."/>
            <person name="Shaw S."/>
            <person name="Blin K."/>
            <person name="Weber T."/>
        </authorList>
    </citation>
    <scope>NUCLEOTIDE SEQUENCE [LARGE SCALE GENOMIC DNA]</scope>
    <source>
        <strain evidence="2 3">NBC_00319</strain>
    </source>
</reference>
<dbReference type="InterPro" id="IPR000182">
    <property type="entry name" value="GNAT_dom"/>
</dbReference>